<reference evidence="4" key="1">
    <citation type="submission" date="2021-01" db="EMBL/GenBank/DDBJ databases">
        <authorList>
            <person name="Corre E."/>
            <person name="Pelletier E."/>
            <person name="Niang G."/>
            <person name="Scheremetjew M."/>
            <person name="Finn R."/>
            <person name="Kale V."/>
            <person name="Holt S."/>
            <person name="Cochrane G."/>
            <person name="Meng A."/>
            <person name="Brown T."/>
            <person name="Cohen L."/>
        </authorList>
    </citation>
    <scope>NUCLEOTIDE SEQUENCE</scope>
    <source>
        <strain evidence="4">Pop2</strain>
    </source>
</reference>
<dbReference type="SMART" id="SM00248">
    <property type="entry name" value="ANK"/>
    <property type="match status" value="4"/>
</dbReference>
<dbReference type="PANTHER" id="PTHR24153:SF8">
    <property type="entry name" value="FORKED, ISOFORM F"/>
    <property type="match status" value="1"/>
</dbReference>
<sequence length="275" mass="30673">MASTETSILATLIPNGDWKQAVTFCEADAELSSRWYSLPDFYDRSHDEEMFDVLPIHHACANQPSVKMIQVLIDSYPNCVKIKDPSYLRLPLHIACRSGASEETISSLLESYPEGAGEKDILGRLPLHYACANAASNQVIQKLVDSYPQGCREKDMKGWIPLHILVSKKEKSFKVKYVLDAYPEGMDVKTSGGSTPRDLAKGMRMKFRIRTSSRSSGLSIIRRNSHRKEEKCSDSCSTVDISHDCDPPIPLHARGTLGESSIRKSPTFAKYEETG</sequence>
<accession>A0A6U3WRE8</accession>
<dbReference type="Pfam" id="PF12796">
    <property type="entry name" value="Ank_2"/>
    <property type="match status" value="1"/>
</dbReference>
<dbReference type="GO" id="GO:0051015">
    <property type="term" value="F:actin filament binding"/>
    <property type="evidence" value="ECO:0007669"/>
    <property type="project" value="TreeGrafter"/>
</dbReference>
<dbReference type="SUPFAM" id="SSF48403">
    <property type="entry name" value="Ankyrin repeat"/>
    <property type="match status" value="1"/>
</dbReference>
<dbReference type="InterPro" id="IPR036770">
    <property type="entry name" value="Ankyrin_rpt-contain_sf"/>
</dbReference>
<keyword evidence="2" id="KW-0040">ANK repeat</keyword>
<name>A0A6U3WRE8_9STRA</name>
<keyword evidence="1" id="KW-0677">Repeat</keyword>
<dbReference type="PANTHER" id="PTHR24153">
    <property type="entry name" value="ESPIN"/>
    <property type="match status" value="1"/>
</dbReference>
<dbReference type="AlphaFoldDB" id="A0A6U3WRE8"/>
<evidence type="ECO:0000256" key="1">
    <source>
        <dbReference type="ARBA" id="ARBA00022737"/>
    </source>
</evidence>
<evidence type="ECO:0000313" key="4">
    <source>
        <dbReference type="EMBL" id="CAD9321728.1"/>
    </source>
</evidence>
<dbReference type="InterPro" id="IPR052420">
    <property type="entry name" value="Espin/Espin-like"/>
</dbReference>
<evidence type="ECO:0000256" key="3">
    <source>
        <dbReference type="SAM" id="MobiDB-lite"/>
    </source>
</evidence>
<dbReference type="Gene3D" id="1.25.40.20">
    <property type="entry name" value="Ankyrin repeat-containing domain"/>
    <property type="match status" value="1"/>
</dbReference>
<feature type="region of interest" description="Disordered" evidence="3">
    <location>
        <begin position="256"/>
        <end position="275"/>
    </location>
</feature>
<protein>
    <submittedName>
        <fullName evidence="4">Uncharacterized protein</fullName>
    </submittedName>
</protein>
<gene>
    <name evidence="4" type="ORF">DBRI1063_LOCUS6652</name>
</gene>
<dbReference type="EMBL" id="HBGN01010363">
    <property type="protein sequence ID" value="CAD9321728.1"/>
    <property type="molecule type" value="Transcribed_RNA"/>
</dbReference>
<dbReference type="GO" id="GO:0051017">
    <property type="term" value="P:actin filament bundle assembly"/>
    <property type="evidence" value="ECO:0007669"/>
    <property type="project" value="TreeGrafter"/>
</dbReference>
<dbReference type="InterPro" id="IPR002110">
    <property type="entry name" value="Ankyrin_rpt"/>
</dbReference>
<organism evidence="4">
    <name type="scientific">Ditylum brightwellii</name>
    <dbReference type="NCBI Taxonomy" id="49249"/>
    <lineage>
        <taxon>Eukaryota</taxon>
        <taxon>Sar</taxon>
        <taxon>Stramenopiles</taxon>
        <taxon>Ochrophyta</taxon>
        <taxon>Bacillariophyta</taxon>
        <taxon>Mediophyceae</taxon>
        <taxon>Lithodesmiophycidae</taxon>
        <taxon>Lithodesmiales</taxon>
        <taxon>Lithodesmiaceae</taxon>
        <taxon>Ditylum</taxon>
    </lineage>
</organism>
<evidence type="ECO:0000256" key="2">
    <source>
        <dbReference type="ARBA" id="ARBA00023043"/>
    </source>
</evidence>
<proteinExistence type="predicted"/>
<dbReference type="GO" id="GO:0005737">
    <property type="term" value="C:cytoplasm"/>
    <property type="evidence" value="ECO:0007669"/>
    <property type="project" value="TreeGrafter"/>
</dbReference>